<sequence length="1054" mass="121991">MLMTGCSAQRNTAKSRWWQAFNTRYNVYYNGSQAYIDGSLEKENGNADNFTELIPLYTVGNKNSRELGKTNFDRAIEKSQKAIHLHSIKRRPEWKPGRHKTAKDIEWLSRREYNPFLWKVWMLMGRAQFHEGAFDDAASTFAYMSRLYRSQPAIYGKARAWLAKAYIEEGWLYDAEDVIRNMQRDSIHWTAQKEWDYTYTDYYIHTGEYDKAIPYLRKVIRHEMRRKQRAREWFLLGQLLELQDNKAEALKAYQHVIRLNPPYNLEFNARISMTKVMPEGPSDKMISRLKRMASSPNNAEYLDQVYYAIGNIYLARRDTLHAIDAYEQGNQKAKRSGIEKGVLLLKLGNLYWDRQKFADAQRCYNEALGLLDQDRKDYQQLAERTKILDELVPHTNAVELQDSLQRLARMAEPERNRIIDRIISDLKKKEREERDAQAEMAGAQNGGQAESGPIPTPPTRPTNTQDSKWYFYNPMVVAQGKETFQRLWGKRDNVDNWQRINKSVVQTMTTDPTLPVDSVQQAQNEDPSSHQSADNPAADPHTRAYYLAQIPFSEQQLEASNKLLADGLFGSGVIFKDKMDALSLSERTLIRLVGHFPKFEKMDEAYYHLFLLYSRLGRRDRAQTYLDMLKRNHPQSEWTHLIANPYFEENARRGEQVEDSLYTATYNAFRNNHYDVVRNNVSISDTRFADGANRDKFLFIGALNQLNDNRLDECLRSLNTLVEKYPESQLSVMAGMIINGVKAGRPVRSGHFDMNDMWERRNIVLNDSDTTKLQGFSTERATPFVFMLVYHPDSVRENQLLFELAKYNFTSYLVRDFDIKIEDADGLRRMMVTGFRNFDETLQYARQLRRQETINNLNGHAHPVIISDTNLPLLGTQFSYADYEAFYAKHFAQLKVSLYQLLTEPTEITTDKQQPAAPKTEEEIDRILDNSDDINNGIFIPIDDEKPQPKTPATGTTIPIETAKPTPQPPAGGITIPIAQPVKQPKVDKNALPTVKPKPLPQPAKTRKENTGIYFDNGLPKTQDKQKTAQEKEKDNKKSKPLDLEDEYYDLDGF</sequence>
<dbReference type="InterPro" id="IPR011990">
    <property type="entry name" value="TPR-like_helical_dom_sf"/>
</dbReference>
<feature type="region of interest" description="Disordered" evidence="4">
    <location>
        <begin position="986"/>
        <end position="1054"/>
    </location>
</feature>
<dbReference type="SMART" id="SM00028">
    <property type="entry name" value="TPR"/>
    <property type="match status" value="5"/>
</dbReference>
<evidence type="ECO:0008006" key="6">
    <source>
        <dbReference type="Google" id="ProtNLM"/>
    </source>
</evidence>
<evidence type="ECO:0000313" key="5">
    <source>
        <dbReference type="EMBL" id="BFO72332.1"/>
    </source>
</evidence>
<gene>
    <name evidence="5" type="ORF">GTC17253_22980</name>
</gene>
<dbReference type="PROSITE" id="PS50005">
    <property type="entry name" value="TPR"/>
    <property type="match status" value="1"/>
</dbReference>
<accession>A0AB33IUT6</accession>
<protein>
    <recommendedName>
        <fullName evidence="6">Tetratricopeptide repeat protein</fullName>
    </recommendedName>
</protein>
<dbReference type="Pfam" id="PF07719">
    <property type="entry name" value="TPR_2"/>
    <property type="match status" value="1"/>
</dbReference>
<feature type="compositionally biased region" description="Acidic residues" evidence="4">
    <location>
        <begin position="1044"/>
        <end position="1054"/>
    </location>
</feature>
<proteinExistence type="predicted"/>
<evidence type="ECO:0000256" key="4">
    <source>
        <dbReference type="SAM" id="MobiDB-lite"/>
    </source>
</evidence>
<evidence type="ECO:0000256" key="3">
    <source>
        <dbReference type="PROSITE-ProRule" id="PRU00339"/>
    </source>
</evidence>
<dbReference type="AlphaFoldDB" id="A0AB33IUT6"/>
<evidence type="ECO:0000256" key="2">
    <source>
        <dbReference type="ARBA" id="ARBA00022803"/>
    </source>
</evidence>
<dbReference type="InterPro" id="IPR019734">
    <property type="entry name" value="TPR_rpt"/>
</dbReference>
<dbReference type="InterPro" id="IPR013105">
    <property type="entry name" value="TPR_2"/>
</dbReference>
<dbReference type="Gene3D" id="1.25.40.10">
    <property type="entry name" value="Tetratricopeptide repeat domain"/>
    <property type="match status" value="3"/>
</dbReference>
<feature type="region of interest" description="Disordered" evidence="4">
    <location>
        <begin position="519"/>
        <end position="539"/>
    </location>
</feature>
<keyword evidence="2 3" id="KW-0802">TPR repeat</keyword>
<evidence type="ECO:0000256" key="1">
    <source>
        <dbReference type="ARBA" id="ARBA00022737"/>
    </source>
</evidence>
<dbReference type="EMBL" id="AP035785">
    <property type="protein sequence ID" value="BFO72332.1"/>
    <property type="molecule type" value="Genomic_DNA"/>
</dbReference>
<reference evidence="5" key="1">
    <citation type="submission" date="2024-07" db="EMBL/GenBank/DDBJ databases">
        <title>Complete genome sequence of Prevotella sp. YM-2024 GTC17253.</title>
        <authorList>
            <person name="Hayashi M."/>
            <person name="Muto Y."/>
            <person name="Tanaka K."/>
            <person name="Niwa H."/>
        </authorList>
    </citation>
    <scope>NUCLEOTIDE SEQUENCE</scope>
    <source>
        <strain evidence="5">GTC17253</strain>
    </source>
</reference>
<feature type="compositionally biased region" description="Polar residues" evidence="4">
    <location>
        <begin position="519"/>
        <end position="534"/>
    </location>
</feature>
<feature type="region of interest" description="Disordered" evidence="4">
    <location>
        <begin position="939"/>
        <end position="968"/>
    </location>
</feature>
<dbReference type="SUPFAM" id="SSF48452">
    <property type="entry name" value="TPR-like"/>
    <property type="match status" value="1"/>
</dbReference>
<feature type="repeat" description="TPR" evidence="3">
    <location>
        <begin position="230"/>
        <end position="263"/>
    </location>
</feature>
<name>A0AB33IUT6_9BACT</name>
<feature type="region of interest" description="Disordered" evidence="4">
    <location>
        <begin position="429"/>
        <end position="467"/>
    </location>
</feature>
<feature type="compositionally biased region" description="Basic and acidic residues" evidence="4">
    <location>
        <begin position="1022"/>
        <end position="1043"/>
    </location>
</feature>
<dbReference type="Pfam" id="PF13174">
    <property type="entry name" value="TPR_6"/>
    <property type="match status" value="1"/>
</dbReference>
<organism evidence="5">
    <name type="scientific">Prevotella sp. GTC17253</name>
    <dbReference type="NCBI Taxonomy" id="3236793"/>
    <lineage>
        <taxon>Bacteria</taxon>
        <taxon>Pseudomonadati</taxon>
        <taxon>Bacteroidota</taxon>
        <taxon>Bacteroidia</taxon>
        <taxon>Bacteroidales</taxon>
        <taxon>Prevotellaceae</taxon>
        <taxon>Prevotella</taxon>
    </lineage>
</organism>
<keyword evidence="1" id="KW-0677">Repeat</keyword>